<dbReference type="OrthoDB" id="5077812at2759"/>
<dbReference type="InterPro" id="IPR002156">
    <property type="entry name" value="RNaseH_domain"/>
</dbReference>
<name>A0A420I6Q4_9PEZI</name>
<dbReference type="InterPro" id="IPR012337">
    <property type="entry name" value="RNaseH-like_sf"/>
</dbReference>
<feature type="domain" description="RNase H type-1" evidence="1">
    <location>
        <begin position="1"/>
        <end position="102"/>
    </location>
</feature>
<evidence type="ECO:0000313" key="2">
    <source>
        <dbReference type="EMBL" id="RKF65338.1"/>
    </source>
</evidence>
<dbReference type="SUPFAM" id="SSF53098">
    <property type="entry name" value="Ribonuclease H-like"/>
    <property type="match status" value="1"/>
</dbReference>
<accession>A0A420I6Q4</accession>
<dbReference type="Pfam" id="PF00075">
    <property type="entry name" value="RNase_H"/>
    <property type="match status" value="1"/>
</dbReference>
<dbReference type="GO" id="GO:0003676">
    <property type="term" value="F:nucleic acid binding"/>
    <property type="evidence" value="ECO:0007669"/>
    <property type="project" value="InterPro"/>
</dbReference>
<sequence>VDAEIAAITEGLESSIKNCPTQFARNIVIFTDNKTAAAICQGLIPISSQARALRIRQLQENWPIRDRLPHVKQGVIVAEWIPGHSGNTGNAEADRLAKAGTKLSAPAIKGYTYAASKKCANLMLKKQVDDWWEKHV</sequence>
<dbReference type="CDD" id="cd09276">
    <property type="entry name" value="Rnase_HI_RT_non_LTR"/>
    <property type="match status" value="1"/>
</dbReference>
<evidence type="ECO:0000259" key="1">
    <source>
        <dbReference type="PROSITE" id="PS50879"/>
    </source>
</evidence>
<feature type="non-terminal residue" evidence="2">
    <location>
        <position position="1"/>
    </location>
</feature>
<gene>
    <name evidence="2" type="ORF">GcC1_122021</name>
</gene>
<dbReference type="InterPro" id="IPR036397">
    <property type="entry name" value="RNaseH_sf"/>
</dbReference>
<reference evidence="2 3" key="1">
    <citation type="journal article" date="2018" name="BMC Genomics">
        <title>Comparative genome analyses reveal sequence features reflecting distinct modes of host-adaptation between dicot and monocot powdery mildew.</title>
        <authorList>
            <person name="Wu Y."/>
            <person name="Ma X."/>
            <person name="Pan Z."/>
            <person name="Kale S.D."/>
            <person name="Song Y."/>
            <person name="King H."/>
            <person name="Zhang Q."/>
            <person name="Presley C."/>
            <person name="Deng X."/>
            <person name="Wei C.I."/>
            <person name="Xiao S."/>
        </authorList>
    </citation>
    <scope>NUCLEOTIDE SEQUENCE [LARGE SCALE GENOMIC DNA]</scope>
    <source>
        <strain evidence="2">UCSC1</strain>
    </source>
</reference>
<feature type="non-terminal residue" evidence="2">
    <location>
        <position position="136"/>
    </location>
</feature>
<dbReference type="Gene3D" id="3.30.420.10">
    <property type="entry name" value="Ribonuclease H-like superfamily/Ribonuclease H"/>
    <property type="match status" value="1"/>
</dbReference>
<proteinExistence type="predicted"/>
<evidence type="ECO:0000313" key="3">
    <source>
        <dbReference type="Proteomes" id="UP000285405"/>
    </source>
</evidence>
<comment type="caution">
    <text evidence="2">The sequence shown here is derived from an EMBL/GenBank/DDBJ whole genome shotgun (WGS) entry which is preliminary data.</text>
</comment>
<dbReference type="AlphaFoldDB" id="A0A420I6Q4"/>
<protein>
    <recommendedName>
        <fullName evidence="1">RNase H type-1 domain-containing protein</fullName>
    </recommendedName>
</protein>
<dbReference type="Proteomes" id="UP000285405">
    <property type="component" value="Unassembled WGS sequence"/>
</dbReference>
<dbReference type="EMBL" id="MCBR01012273">
    <property type="protein sequence ID" value="RKF65338.1"/>
    <property type="molecule type" value="Genomic_DNA"/>
</dbReference>
<organism evidence="2 3">
    <name type="scientific">Golovinomyces cichoracearum</name>
    <dbReference type="NCBI Taxonomy" id="62708"/>
    <lineage>
        <taxon>Eukaryota</taxon>
        <taxon>Fungi</taxon>
        <taxon>Dikarya</taxon>
        <taxon>Ascomycota</taxon>
        <taxon>Pezizomycotina</taxon>
        <taxon>Leotiomycetes</taxon>
        <taxon>Erysiphales</taxon>
        <taxon>Erysiphaceae</taxon>
        <taxon>Golovinomyces</taxon>
    </lineage>
</organism>
<dbReference type="PROSITE" id="PS50879">
    <property type="entry name" value="RNASE_H_1"/>
    <property type="match status" value="1"/>
</dbReference>
<dbReference type="GO" id="GO:0004523">
    <property type="term" value="F:RNA-DNA hybrid ribonuclease activity"/>
    <property type="evidence" value="ECO:0007669"/>
    <property type="project" value="InterPro"/>
</dbReference>